<dbReference type="GO" id="GO:0015667">
    <property type="term" value="F:site-specific DNA-methyltransferase (cytosine-N4-specific) activity"/>
    <property type="evidence" value="ECO:0007669"/>
    <property type="project" value="UniProtKB-EC"/>
</dbReference>
<dbReference type="GO" id="GO:0008170">
    <property type="term" value="F:N-methyltransferase activity"/>
    <property type="evidence" value="ECO:0007669"/>
    <property type="project" value="InterPro"/>
</dbReference>
<reference evidence="10" key="1">
    <citation type="journal article" date="2008" name="ISME J.">
        <title>Genomic patterns of recombination, clonal divergence and environment in marine microbial populations.</title>
        <authorList>
            <person name="Konstantinidis K.T."/>
            <person name="Delong E.F."/>
        </authorList>
    </citation>
    <scope>NUCLEOTIDE SEQUENCE</scope>
</reference>
<organism evidence="10">
    <name type="scientific">uncultured marine crenarchaeote HF4000_APKG6D9</name>
    <dbReference type="NCBI Taxonomy" id="455597"/>
    <lineage>
        <taxon>Archaea</taxon>
        <taxon>Nitrososphaerota</taxon>
        <taxon>Nitrososphaeria</taxon>
        <taxon>Nitrosopumilales</taxon>
        <taxon>environmental samples</taxon>
    </lineage>
</organism>
<dbReference type="InterPro" id="IPR002941">
    <property type="entry name" value="DNA_methylase_N4/N6"/>
</dbReference>
<keyword evidence="5" id="KW-0949">S-adenosyl-L-methionine</keyword>
<evidence type="ECO:0000259" key="9">
    <source>
        <dbReference type="Pfam" id="PF01555"/>
    </source>
</evidence>
<evidence type="ECO:0000256" key="3">
    <source>
        <dbReference type="ARBA" id="ARBA00022603"/>
    </source>
</evidence>
<dbReference type="GO" id="GO:0009307">
    <property type="term" value="P:DNA restriction-modification system"/>
    <property type="evidence" value="ECO:0007669"/>
    <property type="project" value="UniProtKB-KW"/>
</dbReference>
<protein>
    <recommendedName>
        <fullName evidence="2">site-specific DNA-methyltransferase (cytosine-N(4)-specific)</fullName>
        <ecNumber evidence="2">2.1.1.113</ecNumber>
    </recommendedName>
</protein>
<dbReference type="Pfam" id="PF01555">
    <property type="entry name" value="N6_N4_Mtase"/>
    <property type="match status" value="1"/>
</dbReference>
<accession>B3T945</accession>
<feature type="domain" description="DNA methylase N-4/N-6" evidence="9">
    <location>
        <begin position="29"/>
        <end position="130"/>
    </location>
</feature>
<evidence type="ECO:0000256" key="2">
    <source>
        <dbReference type="ARBA" id="ARBA00012185"/>
    </source>
</evidence>
<name>B3T945_9ARCH</name>
<gene>
    <name evidence="10" type="ORF">ALOHA_HF4000APKG6D9ctg2g9</name>
</gene>
<dbReference type="EC" id="2.1.1.113" evidence="2"/>
<proteinExistence type="inferred from homology"/>
<dbReference type="EMBL" id="EU016644">
    <property type="protein sequence ID" value="ABZ09104.1"/>
    <property type="molecule type" value="Genomic_DNA"/>
</dbReference>
<comment type="similarity">
    <text evidence="1">Belongs to the N(4)/N(6)-methyltransferase family. N(4) subfamily.</text>
</comment>
<evidence type="ECO:0000313" key="10">
    <source>
        <dbReference type="EMBL" id="ABZ09104.1"/>
    </source>
</evidence>
<evidence type="ECO:0000256" key="8">
    <source>
        <dbReference type="ARBA" id="ARBA00049120"/>
    </source>
</evidence>
<sequence length="463" mass="53707">MKNKLHKTQLHKEILNLRTKNKEIIFQMFNANLTLTQIKNFIPVEYTNFASIMEFEYKIRPYPTFSPNKNRPVHNWFNYTQGFSKNLIDFCLDLTIKKPRFVFDPFSGVGTTSLSCLEHGIKSTGIDISPLAVFISNVKLDWPYDIVSIKKDLEKIKIGKKKIKNDLINKALFERSFSEENLEKILQIRESVNGLENKQNRGLFLLALISIMEKSSNIRKHGAHYRFINNDNAGVKVKHDPVNVEPAFKQKIESFLHDISLLENLPNFKKSKQNQTYVDDARTFTKIKNFDTVITSPPYLNRDNYIAQSKLELFLLNLLDSFDDYRKLTKKTLRSHVEADVKFNSNFYPDYLSSLHDRVKEMKPSYPTIPDMVVGYFQDLHMVLNQIKKNMAINTKLFFVLGNVRYAGIVIPVDTIFAHMAEDLGFNVEKILITRFKGNSPQQMTKYGKIPLRESIVILNGSK</sequence>
<keyword evidence="7" id="KW-0238">DNA-binding</keyword>
<keyword evidence="3 10" id="KW-0489">Methyltransferase</keyword>
<dbReference type="InterPro" id="IPR029063">
    <property type="entry name" value="SAM-dependent_MTases_sf"/>
</dbReference>
<keyword evidence="6" id="KW-0680">Restriction system</keyword>
<evidence type="ECO:0000256" key="7">
    <source>
        <dbReference type="ARBA" id="ARBA00023125"/>
    </source>
</evidence>
<dbReference type="InterPro" id="IPR017985">
    <property type="entry name" value="MeTrfase_CN4_CS"/>
</dbReference>
<dbReference type="REBASE" id="25658">
    <property type="entry name" value="M1.UcrHFORFHP"/>
</dbReference>
<dbReference type="Gene3D" id="3.40.50.150">
    <property type="entry name" value="Vaccinia Virus protein VP39"/>
    <property type="match status" value="2"/>
</dbReference>
<evidence type="ECO:0000256" key="6">
    <source>
        <dbReference type="ARBA" id="ARBA00022747"/>
    </source>
</evidence>
<evidence type="ECO:0000256" key="4">
    <source>
        <dbReference type="ARBA" id="ARBA00022679"/>
    </source>
</evidence>
<evidence type="ECO:0000256" key="5">
    <source>
        <dbReference type="ARBA" id="ARBA00022691"/>
    </source>
</evidence>
<dbReference type="GO" id="GO:0032259">
    <property type="term" value="P:methylation"/>
    <property type="evidence" value="ECO:0007669"/>
    <property type="project" value="UniProtKB-KW"/>
</dbReference>
<dbReference type="AlphaFoldDB" id="B3T945"/>
<dbReference type="PROSITE" id="PS00093">
    <property type="entry name" value="N4_MTASE"/>
    <property type="match status" value="1"/>
</dbReference>
<evidence type="ECO:0000256" key="1">
    <source>
        <dbReference type="ARBA" id="ARBA00010203"/>
    </source>
</evidence>
<keyword evidence="4" id="KW-0808">Transferase</keyword>
<dbReference type="SUPFAM" id="SSF53335">
    <property type="entry name" value="S-adenosyl-L-methionine-dependent methyltransferases"/>
    <property type="match status" value="2"/>
</dbReference>
<dbReference type="GO" id="GO:0003677">
    <property type="term" value="F:DNA binding"/>
    <property type="evidence" value="ECO:0007669"/>
    <property type="project" value="UniProtKB-KW"/>
</dbReference>
<comment type="catalytic activity">
    <reaction evidence="8">
        <text>a 2'-deoxycytidine in DNA + S-adenosyl-L-methionine = an N(4)-methyl-2'-deoxycytidine in DNA + S-adenosyl-L-homocysteine + H(+)</text>
        <dbReference type="Rhea" id="RHEA:16857"/>
        <dbReference type="Rhea" id="RHEA-COMP:11369"/>
        <dbReference type="Rhea" id="RHEA-COMP:13674"/>
        <dbReference type="ChEBI" id="CHEBI:15378"/>
        <dbReference type="ChEBI" id="CHEBI:57856"/>
        <dbReference type="ChEBI" id="CHEBI:59789"/>
        <dbReference type="ChEBI" id="CHEBI:85452"/>
        <dbReference type="ChEBI" id="CHEBI:137933"/>
        <dbReference type="EC" id="2.1.1.113"/>
    </reaction>
</comment>